<dbReference type="RefSeq" id="WP_066339104.1">
    <property type="nucleotide sequence ID" value="NZ_LWSG01000044.1"/>
</dbReference>
<dbReference type="OrthoDB" id="128043at2"/>
<evidence type="ECO:0000313" key="4">
    <source>
        <dbReference type="Proteomes" id="UP000078534"/>
    </source>
</evidence>
<reference evidence="4" key="1">
    <citation type="submission" date="2016-04" db="EMBL/GenBank/DDBJ databases">
        <authorList>
            <person name="Lyu Z."/>
            <person name="Lyu W."/>
        </authorList>
    </citation>
    <scope>NUCLEOTIDE SEQUENCE [LARGE SCALE GENOMIC DNA]</scope>
    <source>
        <strain evidence="4">C44</strain>
    </source>
</reference>
<dbReference type="STRING" id="152268.A6K24_11435"/>
<feature type="region of interest" description="Disordered" evidence="1">
    <location>
        <begin position="34"/>
        <end position="72"/>
    </location>
</feature>
<evidence type="ECO:0008006" key="5">
    <source>
        <dbReference type="Google" id="ProtNLM"/>
    </source>
</evidence>
<protein>
    <recommendedName>
        <fullName evidence="5">Secreted protein</fullName>
    </recommendedName>
</protein>
<organism evidence="3 4">
    <name type="scientific">Metabacillus litoralis</name>
    <dbReference type="NCBI Taxonomy" id="152268"/>
    <lineage>
        <taxon>Bacteria</taxon>
        <taxon>Bacillati</taxon>
        <taxon>Bacillota</taxon>
        <taxon>Bacilli</taxon>
        <taxon>Bacillales</taxon>
        <taxon>Bacillaceae</taxon>
        <taxon>Metabacillus</taxon>
    </lineage>
</organism>
<proteinExistence type="predicted"/>
<dbReference type="Proteomes" id="UP000078534">
    <property type="component" value="Unassembled WGS sequence"/>
</dbReference>
<evidence type="ECO:0000256" key="2">
    <source>
        <dbReference type="SAM" id="Phobius"/>
    </source>
</evidence>
<feature type="transmembrane region" description="Helical" evidence="2">
    <location>
        <begin position="6"/>
        <end position="22"/>
    </location>
</feature>
<keyword evidence="2" id="KW-0472">Membrane</keyword>
<name>A0A179SN27_9BACI</name>
<evidence type="ECO:0000256" key="1">
    <source>
        <dbReference type="SAM" id="MobiDB-lite"/>
    </source>
</evidence>
<keyword evidence="2" id="KW-0812">Transmembrane</keyword>
<keyword evidence="2" id="KW-1133">Transmembrane helix</keyword>
<keyword evidence="4" id="KW-1185">Reference proteome</keyword>
<sequence>MKKWMLSAIVYLGIVIVGYFTYEAIFMEDKSVDTHGTSVDETEEKSENHTSHSSAENAHEHGEQANSESAVNVTVKEENKTIVLNLEDHSGNPVTDLEINHEKRLHLIVVDDHLDQYFHLHPEETAPGQFEIASPLEEGTYKAFVDIKPKNLDYEVQPIPVTVGKPNTDDHSHGSLEVDQQLEKTIDGNKVTMSTTPLFVDEPVTLTFDVHGAKLEPYLGALGHVVILDELGEEYLHVHPLEEENPVFETQFSQPGIYKIWAEFQENGKVTVYPFVVEVK</sequence>
<accession>A0A179SN27</accession>
<dbReference type="EMBL" id="LWSG01000044">
    <property type="protein sequence ID" value="OAS82728.1"/>
    <property type="molecule type" value="Genomic_DNA"/>
</dbReference>
<gene>
    <name evidence="3" type="ORF">A6K24_11435</name>
</gene>
<dbReference type="AlphaFoldDB" id="A0A179SN27"/>
<evidence type="ECO:0000313" key="3">
    <source>
        <dbReference type="EMBL" id="OAS82728.1"/>
    </source>
</evidence>
<comment type="caution">
    <text evidence="3">The sequence shown here is derived from an EMBL/GenBank/DDBJ whole genome shotgun (WGS) entry which is preliminary data.</text>
</comment>